<evidence type="ECO:0000313" key="3">
    <source>
        <dbReference type="Proteomes" id="UP000756346"/>
    </source>
</evidence>
<organism evidence="2 3">
    <name type="scientific">Microdochium trichocladiopsis</name>
    <dbReference type="NCBI Taxonomy" id="1682393"/>
    <lineage>
        <taxon>Eukaryota</taxon>
        <taxon>Fungi</taxon>
        <taxon>Dikarya</taxon>
        <taxon>Ascomycota</taxon>
        <taxon>Pezizomycotina</taxon>
        <taxon>Sordariomycetes</taxon>
        <taxon>Xylariomycetidae</taxon>
        <taxon>Xylariales</taxon>
        <taxon>Microdochiaceae</taxon>
        <taxon>Microdochium</taxon>
    </lineage>
</organism>
<dbReference type="Proteomes" id="UP000756346">
    <property type="component" value="Unassembled WGS sequence"/>
</dbReference>
<accession>A0A9P8YBR5</accession>
<gene>
    <name evidence="2" type="ORF">B0I36DRAFT_107029</name>
</gene>
<feature type="region of interest" description="Disordered" evidence="1">
    <location>
        <begin position="97"/>
        <end position="149"/>
    </location>
</feature>
<evidence type="ECO:0000313" key="2">
    <source>
        <dbReference type="EMBL" id="KAH7033277.1"/>
    </source>
</evidence>
<dbReference type="EMBL" id="JAGTJQ010000004">
    <property type="protein sequence ID" value="KAH7033277.1"/>
    <property type="molecule type" value="Genomic_DNA"/>
</dbReference>
<feature type="compositionally biased region" description="Polar residues" evidence="1">
    <location>
        <begin position="111"/>
        <end position="138"/>
    </location>
</feature>
<evidence type="ECO:0000256" key="1">
    <source>
        <dbReference type="SAM" id="MobiDB-lite"/>
    </source>
</evidence>
<keyword evidence="3" id="KW-1185">Reference proteome</keyword>
<sequence>MFLKCRYKGGSQGAEQHGQVDIYPPGSDASMIYVRIEAVGAFSFLNIPAVPDVSPLTSAGLLGTSGFPSASCTVQEHVSRLHVRPGTASLGRFRGVPRLRQHGRVPKLTSLGLSKRSSSHEGTASRPISGTHQSTGNLQEAPRPPDTVL</sequence>
<name>A0A9P8YBR5_9PEZI</name>
<comment type="caution">
    <text evidence="2">The sequence shown here is derived from an EMBL/GenBank/DDBJ whole genome shotgun (WGS) entry which is preliminary data.</text>
</comment>
<dbReference type="RefSeq" id="XP_046014109.1">
    <property type="nucleotide sequence ID" value="XM_046147817.1"/>
</dbReference>
<dbReference type="AlphaFoldDB" id="A0A9P8YBR5"/>
<proteinExistence type="predicted"/>
<reference evidence="2" key="1">
    <citation type="journal article" date="2021" name="Nat. Commun.">
        <title>Genetic determinants of endophytism in the Arabidopsis root mycobiome.</title>
        <authorList>
            <person name="Mesny F."/>
            <person name="Miyauchi S."/>
            <person name="Thiergart T."/>
            <person name="Pickel B."/>
            <person name="Atanasova L."/>
            <person name="Karlsson M."/>
            <person name="Huettel B."/>
            <person name="Barry K.W."/>
            <person name="Haridas S."/>
            <person name="Chen C."/>
            <person name="Bauer D."/>
            <person name="Andreopoulos W."/>
            <person name="Pangilinan J."/>
            <person name="LaButti K."/>
            <person name="Riley R."/>
            <person name="Lipzen A."/>
            <person name="Clum A."/>
            <person name="Drula E."/>
            <person name="Henrissat B."/>
            <person name="Kohler A."/>
            <person name="Grigoriev I.V."/>
            <person name="Martin F.M."/>
            <person name="Hacquard S."/>
        </authorList>
    </citation>
    <scope>NUCLEOTIDE SEQUENCE</scope>
    <source>
        <strain evidence="2">MPI-CAGE-CH-0230</strain>
    </source>
</reference>
<dbReference type="GeneID" id="70177363"/>
<protein>
    <submittedName>
        <fullName evidence="2">Uncharacterized protein</fullName>
    </submittedName>
</protein>